<name>A0AAE9Y8Q2_9ACTN</name>
<dbReference type="PANTHER" id="PTHR33303">
    <property type="entry name" value="CYTOPLASMIC PROTEIN-RELATED"/>
    <property type="match status" value="1"/>
</dbReference>
<evidence type="ECO:0000313" key="3">
    <source>
        <dbReference type="Proteomes" id="UP001216390"/>
    </source>
</evidence>
<dbReference type="KEGG" id="ima:PO878_18810"/>
<gene>
    <name evidence="2" type="ORF">PO878_18810</name>
</gene>
<dbReference type="PANTHER" id="PTHR33303:SF2">
    <property type="entry name" value="COA-BINDING DOMAIN-CONTAINING PROTEIN"/>
    <property type="match status" value="1"/>
</dbReference>
<keyword evidence="3" id="KW-1185">Reference proteome</keyword>
<dbReference type="SMART" id="SM00881">
    <property type="entry name" value="CoA_binding"/>
    <property type="match status" value="1"/>
</dbReference>
<dbReference type="InterPro" id="IPR003781">
    <property type="entry name" value="CoA-bd"/>
</dbReference>
<evidence type="ECO:0000259" key="1">
    <source>
        <dbReference type="SMART" id="SM00881"/>
    </source>
</evidence>
<proteinExistence type="predicted"/>
<dbReference type="InterPro" id="IPR036291">
    <property type="entry name" value="NAD(P)-bd_dom_sf"/>
</dbReference>
<dbReference type="Proteomes" id="UP001216390">
    <property type="component" value="Chromosome"/>
</dbReference>
<reference evidence="2" key="1">
    <citation type="submission" date="2023-01" db="EMBL/GenBank/DDBJ databases">
        <title>The diversity of Class Acidimicrobiia in South China Sea sediment environments and the proposal of Iamia marina sp. nov., a novel species of the genus Iamia.</title>
        <authorList>
            <person name="He Y."/>
            <person name="Tian X."/>
        </authorList>
    </citation>
    <scope>NUCLEOTIDE SEQUENCE</scope>
    <source>
        <strain evidence="2">DSM 19957</strain>
    </source>
</reference>
<organism evidence="2 3">
    <name type="scientific">Iamia majanohamensis</name>
    <dbReference type="NCBI Taxonomy" id="467976"/>
    <lineage>
        <taxon>Bacteria</taxon>
        <taxon>Bacillati</taxon>
        <taxon>Actinomycetota</taxon>
        <taxon>Acidimicrobiia</taxon>
        <taxon>Acidimicrobiales</taxon>
        <taxon>Iamiaceae</taxon>
        <taxon>Iamia</taxon>
    </lineage>
</organism>
<dbReference type="RefSeq" id="WP_272736076.1">
    <property type="nucleotide sequence ID" value="NZ_CP116942.1"/>
</dbReference>
<sequence>METLTITPASVDGFLAGHRLAVVGASDESSSFGRTIVEALADHGYDVVAVHPTSGPVAGQPCHRTLADVPGDLDGVVVMTSAEAATEVVRDCLDLGVDHVWLFKGLGGPGALSDDAVRLCREHDIDVVAGACPLMFLEPVGWFHKVHRAARHLRGDVARS</sequence>
<dbReference type="EMBL" id="CP116942">
    <property type="protein sequence ID" value="WCO66553.1"/>
    <property type="molecule type" value="Genomic_DNA"/>
</dbReference>
<dbReference type="Gene3D" id="3.40.50.720">
    <property type="entry name" value="NAD(P)-binding Rossmann-like Domain"/>
    <property type="match status" value="1"/>
</dbReference>
<protein>
    <submittedName>
        <fullName evidence="2">CoA-binding protein</fullName>
    </submittedName>
</protein>
<dbReference type="Pfam" id="PF13380">
    <property type="entry name" value="CoA_binding_2"/>
    <property type="match status" value="1"/>
</dbReference>
<dbReference type="AlphaFoldDB" id="A0AAE9Y8Q2"/>
<accession>A0AAE9Y8Q2</accession>
<feature type="domain" description="CoA-binding" evidence="1">
    <location>
        <begin position="14"/>
        <end position="106"/>
    </location>
</feature>
<dbReference type="SUPFAM" id="SSF51735">
    <property type="entry name" value="NAD(P)-binding Rossmann-fold domains"/>
    <property type="match status" value="1"/>
</dbReference>
<evidence type="ECO:0000313" key="2">
    <source>
        <dbReference type="EMBL" id="WCO66553.1"/>
    </source>
</evidence>